<feature type="chain" id="PRO_5034490215" evidence="1">
    <location>
        <begin position="21"/>
        <end position="199"/>
    </location>
</feature>
<evidence type="ECO:0000313" key="3">
    <source>
        <dbReference type="Proteomes" id="UP000250140"/>
    </source>
</evidence>
<evidence type="ECO:0000313" key="2">
    <source>
        <dbReference type="EMBL" id="OCL12025.1"/>
    </source>
</evidence>
<organism evidence="2 3">
    <name type="scientific">Glonium stellatum</name>
    <dbReference type="NCBI Taxonomy" id="574774"/>
    <lineage>
        <taxon>Eukaryota</taxon>
        <taxon>Fungi</taxon>
        <taxon>Dikarya</taxon>
        <taxon>Ascomycota</taxon>
        <taxon>Pezizomycotina</taxon>
        <taxon>Dothideomycetes</taxon>
        <taxon>Pleosporomycetidae</taxon>
        <taxon>Gloniales</taxon>
        <taxon>Gloniaceae</taxon>
        <taxon>Glonium</taxon>
    </lineage>
</organism>
<protein>
    <submittedName>
        <fullName evidence="2">Uncharacterized protein</fullName>
    </submittedName>
</protein>
<evidence type="ECO:0000256" key="1">
    <source>
        <dbReference type="SAM" id="SignalP"/>
    </source>
</evidence>
<reference evidence="2 3" key="1">
    <citation type="journal article" date="2016" name="Nat. Commun.">
        <title>Ectomycorrhizal ecology is imprinted in the genome of the dominant symbiotic fungus Cenococcum geophilum.</title>
        <authorList>
            <consortium name="DOE Joint Genome Institute"/>
            <person name="Peter M."/>
            <person name="Kohler A."/>
            <person name="Ohm R.A."/>
            <person name="Kuo A."/>
            <person name="Krutzmann J."/>
            <person name="Morin E."/>
            <person name="Arend M."/>
            <person name="Barry K.W."/>
            <person name="Binder M."/>
            <person name="Choi C."/>
            <person name="Clum A."/>
            <person name="Copeland A."/>
            <person name="Grisel N."/>
            <person name="Haridas S."/>
            <person name="Kipfer T."/>
            <person name="LaButti K."/>
            <person name="Lindquist E."/>
            <person name="Lipzen A."/>
            <person name="Maire R."/>
            <person name="Meier B."/>
            <person name="Mihaltcheva S."/>
            <person name="Molinier V."/>
            <person name="Murat C."/>
            <person name="Poggeler S."/>
            <person name="Quandt C.A."/>
            <person name="Sperisen C."/>
            <person name="Tritt A."/>
            <person name="Tisserant E."/>
            <person name="Crous P.W."/>
            <person name="Henrissat B."/>
            <person name="Nehls U."/>
            <person name="Egli S."/>
            <person name="Spatafora J.W."/>
            <person name="Grigoriev I.V."/>
            <person name="Martin F.M."/>
        </authorList>
    </citation>
    <scope>NUCLEOTIDE SEQUENCE [LARGE SCALE GENOMIC DNA]</scope>
    <source>
        <strain evidence="2 3">CBS 207.34</strain>
    </source>
</reference>
<proteinExistence type="predicted"/>
<feature type="signal peptide" evidence="1">
    <location>
        <begin position="1"/>
        <end position="20"/>
    </location>
</feature>
<dbReference type="EMBL" id="KV748941">
    <property type="protein sequence ID" value="OCL12025.1"/>
    <property type="molecule type" value="Genomic_DNA"/>
</dbReference>
<keyword evidence="3" id="KW-1185">Reference proteome</keyword>
<dbReference type="Proteomes" id="UP000250140">
    <property type="component" value="Unassembled WGS sequence"/>
</dbReference>
<keyword evidence="1" id="KW-0732">Signal</keyword>
<gene>
    <name evidence="2" type="ORF">AOQ84DRAFT_361004</name>
</gene>
<accession>A0A8E2F7L3</accession>
<dbReference type="AlphaFoldDB" id="A0A8E2F7L3"/>
<dbReference type="OrthoDB" id="10389126at2759"/>
<name>A0A8E2F7L3_9PEZI</name>
<sequence length="199" mass="20993">MHPNLVALVATGILFSSCHSLPRPEAATEPQIVPIDNGIEGLGSPTTTTTWGDKKRGAEAEAQGSGTNINPFGVTLSTPGTTIIWGPKDKREADLPDDIITFDVKGSTTTWSDKNKRVAEPQISLGSFTETVSWDTGPTQTASSCSCINAPVGDYCGFCRQIQGSWVSWNAYHCGFGGSCKSLGFSKTCVVGDSSECPI</sequence>